<dbReference type="InterPro" id="IPR029500">
    <property type="entry name" value="QueF"/>
</dbReference>
<keyword evidence="4 5" id="KW-0560">Oxidoreductase</keyword>
<evidence type="ECO:0000313" key="7">
    <source>
        <dbReference type="Proteomes" id="UP000060487"/>
    </source>
</evidence>
<name>A0ABR5SFY3_9BACT</name>
<feature type="binding site" evidence="5">
    <location>
        <begin position="79"/>
        <end position="80"/>
    </location>
    <ligand>
        <name>substrate</name>
    </ligand>
</feature>
<evidence type="ECO:0000256" key="2">
    <source>
        <dbReference type="ARBA" id="ARBA00022785"/>
    </source>
</evidence>
<dbReference type="HAMAP" id="MF_00818">
    <property type="entry name" value="QueF_type1"/>
    <property type="match status" value="1"/>
</dbReference>
<feature type="active site" description="Thioimide intermediate" evidence="5">
    <location>
        <position position="38"/>
    </location>
</feature>
<feature type="binding site" evidence="5">
    <location>
        <begin position="60"/>
        <end position="62"/>
    </location>
    <ligand>
        <name>substrate</name>
    </ligand>
</feature>
<keyword evidence="2 5" id="KW-0671">Queuosine biosynthesis</keyword>
<feature type="active site" description="Proton donor" evidence="5">
    <location>
        <position position="45"/>
    </location>
</feature>
<comment type="caution">
    <text evidence="6">The sequence shown here is derived from an EMBL/GenBank/DDBJ whole genome shotgun (WGS) entry which is preliminary data.</text>
</comment>
<evidence type="ECO:0000256" key="5">
    <source>
        <dbReference type="HAMAP-Rule" id="MF_00818"/>
    </source>
</evidence>
<dbReference type="EC" id="1.7.1.13" evidence="5"/>
<dbReference type="Gene3D" id="3.30.1130.10">
    <property type="match status" value="1"/>
</dbReference>
<sequence>MLYGEKNVSEAVVELWDNPHPDRDYEIKIDLPEFTCLCPRSGYPDFAVIRITYVPDKLIVELKSLKLYLNSFRNKYISHEDAANVIYNELSGKLSPRYLEVVGDFNPRGNVKTVVRVTSDRSA</sequence>
<dbReference type="InterPro" id="IPR050084">
    <property type="entry name" value="NADPH_dep_7-cyano-7-deazaG_red"/>
</dbReference>
<protein>
    <recommendedName>
        <fullName evidence="5">NADPH-dependent 7-cyano-7-deazaguanine reductase</fullName>
        <ecNumber evidence="5">1.7.1.13</ecNumber>
    </recommendedName>
    <alternativeName>
        <fullName evidence="5">7-cyano-7-carbaguanine reductase</fullName>
    </alternativeName>
    <alternativeName>
        <fullName evidence="5">NADPH-dependent nitrile oxidoreductase</fullName>
    </alternativeName>
    <alternativeName>
        <fullName evidence="5">PreQ(0) reductase</fullName>
    </alternativeName>
</protein>
<dbReference type="NCBIfam" id="TIGR03139">
    <property type="entry name" value="QueF-II"/>
    <property type="match status" value="1"/>
</dbReference>
<dbReference type="InterPro" id="IPR016856">
    <property type="entry name" value="QueF_type1"/>
</dbReference>
<dbReference type="PANTHER" id="PTHR34354">
    <property type="entry name" value="NADPH-DEPENDENT 7-CYANO-7-DEAZAGUANINE REDUCTASE"/>
    <property type="match status" value="1"/>
</dbReference>
<dbReference type="PANTHER" id="PTHR34354:SF1">
    <property type="entry name" value="NADPH-DEPENDENT 7-CYANO-7-DEAZAGUANINE REDUCTASE"/>
    <property type="match status" value="1"/>
</dbReference>
<dbReference type="SUPFAM" id="SSF55620">
    <property type="entry name" value="Tetrahydrobiopterin biosynthesis enzymes-like"/>
    <property type="match status" value="1"/>
</dbReference>
<comment type="pathway">
    <text evidence="5">tRNA modification; tRNA-queuosine biosynthesis.</text>
</comment>
<proteinExistence type="inferred from homology"/>
<keyword evidence="3 5" id="KW-0521">NADP</keyword>
<keyword evidence="1 5" id="KW-0963">Cytoplasm</keyword>
<dbReference type="EMBL" id="LNQR01000075">
    <property type="protein sequence ID" value="KWT83504.1"/>
    <property type="molecule type" value="Genomic_DNA"/>
</dbReference>
<dbReference type="PIRSF" id="PIRSF027377">
    <property type="entry name" value="Nitrile_oxidored_QueF"/>
    <property type="match status" value="1"/>
</dbReference>
<dbReference type="Proteomes" id="UP000060487">
    <property type="component" value="Unassembled WGS sequence"/>
</dbReference>
<keyword evidence="7" id="KW-1185">Reference proteome</keyword>
<dbReference type="Pfam" id="PF14489">
    <property type="entry name" value="QueF"/>
    <property type="match status" value="1"/>
</dbReference>
<reference evidence="6 7" key="1">
    <citation type="submission" date="2015-11" db="EMBL/GenBank/DDBJ databases">
        <authorList>
            <person name="Lin W."/>
        </authorList>
    </citation>
    <scope>NUCLEOTIDE SEQUENCE [LARGE SCALE GENOMIC DNA]</scope>
    <source>
        <strain evidence="6 7">HCH-1</strain>
    </source>
</reference>
<dbReference type="InterPro" id="IPR043133">
    <property type="entry name" value="GTP-CH-I_C/QueF"/>
</dbReference>
<evidence type="ECO:0000256" key="1">
    <source>
        <dbReference type="ARBA" id="ARBA00022490"/>
    </source>
</evidence>
<evidence type="ECO:0000313" key="6">
    <source>
        <dbReference type="EMBL" id="KWT83504.1"/>
    </source>
</evidence>
<accession>A0ABR5SFY3</accession>
<gene>
    <name evidence="5" type="primary">queF</name>
    <name evidence="6" type="ORF">ASN18_2146</name>
</gene>
<comment type="catalytic activity">
    <reaction evidence="5">
        <text>7-aminomethyl-7-carbaguanine + 2 NADP(+) = 7-cyano-7-carbaguanine + 2 NADPH + 3 H(+)</text>
        <dbReference type="Rhea" id="RHEA:13409"/>
        <dbReference type="ChEBI" id="CHEBI:15378"/>
        <dbReference type="ChEBI" id="CHEBI:45075"/>
        <dbReference type="ChEBI" id="CHEBI:57783"/>
        <dbReference type="ChEBI" id="CHEBI:58349"/>
        <dbReference type="ChEBI" id="CHEBI:58703"/>
        <dbReference type="EC" id="1.7.1.13"/>
    </reaction>
</comment>
<dbReference type="GO" id="GO:0033739">
    <property type="term" value="F:preQ1 synthase activity"/>
    <property type="evidence" value="ECO:0007669"/>
    <property type="project" value="UniProtKB-EC"/>
</dbReference>
<comment type="subcellular location">
    <subcellularLocation>
        <location evidence="5">Cytoplasm</location>
    </subcellularLocation>
</comment>
<evidence type="ECO:0000256" key="3">
    <source>
        <dbReference type="ARBA" id="ARBA00022857"/>
    </source>
</evidence>
<dbReference type="RefSeq" id="WP_085052750.1">
    <property type="nucleotide sequence ID" value="NZ_LNQR01000075.1"/>
</dbReference>
<evidence type="ECO:0000256" key="4">
    <source>
        <dbReference type="ARBA" id="ARBA00023002"/>
    </source>
</evidence>
<comment type="function">
    <text evidence="5">Catalyzes the NADPH-dependent reduction of 7-cyano-7-deazaguanine (preQ0) to 7-aminomethyl-7-deazaguanine (preQ1).</text>
</comment>
<comment type="similarity">
    <text evidence="5">Belongs to the GTP cyclohydrolase I family. QueF type 1 subfamily.</text>
</comment>
<organism evidence="6 7">
    <name type="scientific">Candidatus Magnetominusculus xianensis</name>
    <dbReference type="NCBI Taxonomy" id="1748249"/>
    <lineage>
        <taxon>Bacteria</taxon>
        <taxon>Pseudomonadati</taxon>
        <taxon>Nitrospirota</taxon>
        <taxon>Nitrospiria</taxon>
        <taxon>Nitrospirales</taxon>
        <taxon>Nitrospiraceae</taxon>
        <taxon>Candidatus Magnetominusculus</taxon>
    </lineage>
</organism>